<proteinExistence type="predicted"/>
<evidence type="ECO:0000313" key="2">
    <source>
        <dbReference type="Proteomes" id="UP000663855"/>
    </source>
</evidence>
<accession>A0A814IYJ7</accession>
<dbReference type="AlphaFoldDB" id="A0A814IYJ7"/>
<comment type="caution">
    <text evidence="1">The sequence shown here is derived from an EMBL/GenBank/DDBJ whole genome shotgun (WGS) entry which is preliminary data.</text>
</comment>
<gene>
    <name evidence="1" type="ORF">CJN711_LOCUS3660</name>
</gene>
<protein>
    <submittedName>
        <fullName evidence="1">Uncharacterized protein</fullName>
    </submittedName>
</protein>
<organism evidence="1 2">
    <name type="scientific">Rotaria magnacalcarata</name>
    <dbReference type="NCBI Taxonomy" id="392030"/>
    <lineage>
        <taxon>Eukaryota</taxon>
        <taxon>Metazoa</taxon>
        <taxon>Spiralia</taxon>
        <taxon>Gnathifera</taxon>
        <taxon>Rotifera</taxon>
        <taxon>Eurotatoria</taxon>
        <taxon>Bdelloidea</taxon>
        <taxon>Philodinida</taxon>
        <taxon>Philodinidae</taxon>
        <taxon>Rotaria</taxon>
    </lineage>
</organism>
<dbReference type="EMBL" id="CAJNOV010000563">
    <property type="protein sequence ID" value="CAF1028125.1"/>
    <property type="molecule type" value="Genomic_DNA"/>
</dbReference>
<name>A0A814IYJ7_9BILA</name>
<reference evidence="1" key="1">
    <citation type="submission" date="2021-02" db="EMBL/GenBank/DDBJ databases">
        <authorList>
            <person name="Nowell W R."/>
        </authorList>
    </citation>
    <scope>NUCLEOTIDE SEQUENCE</scope>
</reference>
<sequence length="79" mass="9245">MAARYYISVGTTCLTIMDVIHAKSRKKRPVHRLYRAWSVYRRLSNEKYKNYVTSDEAWFYLDVNQGGNIEGIEKLGKAL</sequence>
<dbReference type="Proteomes" id="UP000663855">
    <property type="component" value="Unassembled WGS sequence"/>
</dbReference>
<evidence type="ECO:0000313" key="1">
    <source>
        <dbReference type="EMBL" id="CAF1028125.1"/>
    </source>
</evidence>